<evidence type="ECO:0000256" key="4">
    <source>
        <dbReference type="ARBA" id="ARBA00022801"/>
    </source>
</evidence>
<dbReference type="InterPro" id="IPR029058">
    <property type="entry name" value="AB_hydrolase_fold"/>
</dbReference>
<keyword evidence="5" id="KW-0325">Glycoprotein</keyword>
<dbReference type="STRING" id="930992.A0A0D0B644"/>
<keyword evidence="8" id="KW-1185">Reference proteome</keyword>
<evidence type="ECO:0000256" key="5">
    <source>
        <dbReference type="ARBA" id="ARBA00023180"/>
    </source>
</evidence>
<dbReference type="GO" id="GO:0000324">
    <property type="term" value="C:fungal-type vacuole"/>
    <property type="evidence" value="ECO:0007669"/>
    <property type="project" value="TreeGrafter"/>
</dbReference>
<evidence type="ECO:0000256" key="1">
    <source>
        <dbReference type="ARBA" id="ARBA00009431"/>
    </source>
</evidence>
<evidence type="ECO:0000256" key="6">
    <source>
        <dbReference type="RuleBase" id="RU361156"/>
    </source>
</evidence>
<dbReference type="AlphaFoldDB" id="A0A0D0B644"/>
<organism evidence="7 8">
    <name type="scientific">Suillus luteus UH-Slu-Lm8-n1</name>
    <dbReference type="NCBI Taxonomy" id="930992"/>
    <lineage>
        <taxon>Eukaryota</taxon>
        <taxon>Fungi</taxon>
        <taxon>Dikarya</taxon>
        <taxon>Basidiomycota</taxon>
        <taxon>Agaricomycotina</taxon>
        <taxon>Agaricomycetes</taxon>
        <taxon>Agaricomycetidae</taxon>
        <taxon>Boletales</taxon>
        <taxon>Suillineae</taxon>
        <taxon>Suillaceae</taxon>
        <taxon>Suillus</taxon>
    </lineage>
</organism>
<protein>
    <recommendedName>
        <fullName evidence="6">Carboxypeptidase</fullName>
        <ecNumber evidence="6">3.4.16.-</ecNumber>
    </recommendedName>
</protein>
<dbReference type="InterPro" id="IPR018202">
    <property type="entry name" value="Ser_caboxypep_ser_AS"/>
</dbReference>
<dbReference type="GO" id="GO:0004185">
    <property type="term" value="F:serine-type carboxypeptidase activity"/>
    <property type="evidence" value="ECO:0007669"/>
    <property type="project" value="UniProtKB-UniRule"/>
</dbReference>
<keyword evidence="4 6" id="KW-0378">Hydrolase</keyword>
<evidence type="ECO:0000256" key="2">
    <source>
        <dbReference type="ARBA" id="ARBA00022645"/>
    </source>
</evidence>
<name>A0A0D0B644_9AGAM</name>
<keyword evidence="3 6" id="KW-0645">Protease</keyword>
<evidence type="ECO:0000256" key="3">
    <source>
        <dbReference type="ARBA" id="ARBA00022670"/>
    </source>
</evidence>
<feature type="chain" id="PRO_5006514564" description="Carboxypeptidase" evidence="6">
    <location>
        <begin position="20"/>
        <end position="544"/>
    </location>
</feature>
<gene>
    <name evidence="7" type="ORF">CY34DRAFT_89425</name>
</gene>
<reference evidence="7 8" key="1">
    <citation type="submission" date="2014-04" db="EMBL/GenBank/DDBJ databases">
        <authorList>
            <consortium name="DOE Joint Genome Institute"/>
            <person name="Kuo A."/>
            <person name="Ruytinx J."/>
            <person name="Rineau F."/>
            <person name="Colpaert J."/>
            <person name="Kohler A."/>
            <person name="Nagy L.G."/>
            <person name="Floudas D."/>
            <person name="Copeland A."/>
            <person name="Barry K.W."/>
            <person name="Cichocki N."/>
            <person name="Veneault-Fourrey C."/>
            <person name="LaButti K."/>
            <person name="Lindquist E.A."/>
            <person name="Lipzen A."/>
            <person name="Lundell T."/>
            <person name="Morin E."/>
            <person name="Murat C."/>
            <person name="Sun H."/>
            <person name="Tunlid A."/>
            <person name="Henrissat B."/>
            <person name="Grigoriev I.V."/>
            <person name="Hibbett D.S."/>
            <person name="Martin F."/>
            <person name="Nordberg H.P."/>
            <person name="Cantor M.N."/>
            <person name="Hua S.X."/>
        </authorList>
    </citation>
    <scope>NUCLEOTIDE SEQUENCE [LARGE SCALE GENOMIC DNA]</scope>
    <source>
        <strain evidence="7 8">UH-Slu-Lm8-n1</strain>
    </source>
</reference>
<dbReference type="InterPro" id="IPR001563">
    <property type="entry name" value="Peptidase_S10"/>
</dbReference>
<accession>A0A0D0B644</accession>
<keyword evidence="2 6" id="KW-0121">Carboxypeptidase</keyword>
<dbReference type="OrthoDB" id="443318at2759"/>
<dbReference type="PROSITE" id="PS00131">
    <property type="entry name" value="CARBOXYPEPT_SER_SER"/>
    <property type="match status" value="1"/>
</dbReference>
<evidence type="ECO:0000313" key="8">
    <source>
        <dbReference type="Proteomes" id="UP000054485"/>
    </source>
</evidence>
<dbReference type="SUPFAM" id="SSF53474">
    <property type="entry name" value="alpha/beta-Hydrolases"/>
    <property type="match status" value="1"/>
</dbReference>
<keyword evidence="6" id="KW-0732">Signal</keyword>
<dbReference type="PANTHER" id="PTHR11802">
    <property type="entry name" value="SERINE PROTEASE FAMILY S10 SERINE CARBOXYPEPTIDASE"/>
    <property type="match status" value="1"/>
</dbReference>
<dbReference type="HOGENOM" id="CLU_008523_10_4_1"/>
<dbReference type="EMBL" id="KN835347">
    <property type="protein sequence ID" value="KIK39343.1"/>
    <property type="molecule type" value="Genomic_DNA"/>
</dbReference>
<feature type="signal peptide" evidence="6">
    <location>
        <begin position="1"/>
        <end position="19"/>
    </location>
</feature>
<evidence type="ECO:0000313" key="7">
    <source>
        <dbReference type="EMBL" id="KIK39343.1"/>
    </source>
</evidence>
<reference evidence="8" key="2">
    <citation type="submission" date="2015-01" db="EMBL/GenBank/DDBJ databases">
        <title>Evolutionary Origins and Diversification of the Mycorrhizal Mutualists.</title>
        <authorList>
            <consortium name="DOE Joint Genome Institute"/>
            <consortium name="Mycorrhizal Genomics Consortium"/>
            <person name="Kohler A."/>
            <person name="Kuo A."/>
            <person name="Nagy L.G."/>
            <person name="Floudas D."/>
            <person name="Copeland A."/>
            <person name="Barry K.W."/>
            <person name="Cichocki N."/>
            <person name="Veneault-Fourrey C."/>
            <person name="LaButti K."/>
            <person name="Lindquist E.A."/>
            <person name="Lipzen A."/>
            <person name="Lundell T."/>
            <person name="Morin E."/>
            <person name="Murat C."/>
            <person name="Riley R."/>
            <person name="Ohm R."/>
            <person name="Sun H."/>
            <person name="Tunlid A."/>
            <person name="Henrissat B."/>
            <person name="Grigoriev I.V."/>
            <person name="Hibbett D.S."/>
            <person name="Martin F."/>
        </authorList>
    </citation>
    <scope>NUCLEOTIDE SEQUENCE [LARGE SCALE GENOMIC DNA]</scope>
    <source>
        <strain evidence="8">UH-Slu-Lm8-n1</strain>
    </source>
</reference>
<dbReference type="Gene3D" id="1.10.287.410">
    <property type="match status" value="1"/>
</dbReference>
<dbReference type="Gene3D" id="3.40.50.1820">
    <property type="entry name" value="alpha/beta hydrolase"/>
    <property type="match status" value="1"/>
</dbReference>
<dbReference type="InParanoid" id="A0A0D0B644"/>
<comment type="similarity">
    <text evidence="1 6">Belongs to the peptidase S10 family.</text>
</comment>
<dbReference type="Pfam" id="PF00450">
    <property type="entry name" value="Peptidase_S10"/>
    <property type="match status" value="1"/>
</dbReference>
<dbReference type="Proteomes" id="UP000054485">
    <property type="component" value="Unassembled WGS sequence"/>
</dbReference>
<dbReference type="PRINTS" id="PR00724">
    <property type="entry name" value="CRBOXYPTASEC"/>
</dbReference>
<sequence length="544" mass="59846">MKKVLTLLPLAFAIPAILAAPAEDAQVVLGGAGHAQSGLLPLPDAVEGIINKGEERVHQWYEDGKQFIKQHGLTYELVQHPHFGDYKLRVTSPKLCDPSVKQYSGYLDITDDKHLFFWFFESRSAPEDAPLVMWLNGGPGCSSSTGLLFELGPCNIADGGANTTFNPHSWNTHANIIFLDQPINVGYSYSEDGSTVDSSPVAGKDVYAFMELFLTRFPEYSTQPFHLAAESYGGTYVPNIANVIYTENQQIPLSPGANLIKINLASVMMGNGMTDNYVQMASIPDYLCEGPYPIYDDPQGAQCTALRSKVPTCQRLIKSCRDFNSRLTCVPAALYCNSQLYAPIQQSGLNPYDARIKCDREKDGPLCYRQMGWIETFMNDPEVKAALGVNPQRTFESCNMAVNQAFMLQGDSMRNTPLLLTDMINDGVRLLIYAGNADMMCNYMGNERWVEQLDTIFLDEFSTATTEQWVTIRSGKVAGTVRSAGGGGSGAGNVTFVTVYESGHMVPYDQPEAALDMMTRWIMDIPLTLDVTEAAAPFMPFGGI</sequence>
<dbReference type="GO" id="GO:0006508">
    <property type="term" value="P:proteolysis"/>
    <property type="evidence" value="ECO:0007669"/>
    <property type="project" value="UniProtKB-KW"/>
</dbReference>
<proteinExistence type="inferred from homology"/>
<dbReference type="EC" id="3.4.16.-" evidence="6"/>
<dbReference type="PANTHER" id="PTHR11802:SF452">
    <property type="entry name" value="CARBOXYPEPTIDASE"/>
    <property type="match status" value="1"/>
</dbReference>